<dbReference type="InterPro" id="IPR005025">
    <property type="entry name" value="FMN_Rdtase-like_dom"/>
</dbReference>
<evidence type="ECO:0000313" key="2">
    <source>
        <dbReference type="EMBL" id="TWJ04879.1"/>
    </source>
</evidence>
<dbReference type="PANTHER" id="PTHR30543">
    <property type="entry name" value="CHROMATE REDUCTASE"/>
    <property type="match status" value="1"/>
</dbReference>
<dbReference type="InterPro" id="IPR029039">
    <property type="entry name" value="Flavoprotein-like_sf"/>
</dbReference>
<accession>A0A562UGY0</accession>
<organism evidence="2 3">
    <name type="scientific">Mucilaginibacter frigoritolerans</name>
    <dbReference type="NCBI Taxonomy" id="652788"/>
    <lineage>
        <taxon>Bacteria</taxon>
        <taxon>Pseudomonadati</taxon>
        <taxon>Bacteroidota</taxon>
        <taxon>Sphingobacteriia</taxon>
        <taxon>Sphingobacteriales</taxon>
        <taxon>Sphingobacteriaceae</taxon>
        <taxon>Mucilaginibacter</taxon>
    </lineage>
</organism>
<dbReference type="AlphaFoldDB" id="A0A562UGY0"/>
<evidence type="ECO:0000259" key="1">
    <source>
        <dbReference type="Pfam" id="PF03358"/>
    </source>
</evidence>
<dbReference type="SUPFAM" id="SSF52218">
    <property type="entry name" value="Flavoproteins"/>
    <property type="match status" value="1"/>
</dbReference>
<dbReference type="GO" id="GO:0016491">
    <property type="term" value="F:oxidoreductase activity"/>
    <property type="evidence" value="ECO:0007669"/>
    <property type="project" value="InterPro"/>
</dbReference>
<reference evidence="2 3" key="1">
    <citation type="submission" date="2019-07" db="EMBL/GenBank/DDBJ databases">
        <title>Genomic Encyclopedia of Archaeal and Bacterial Type Strains, Phase II (KMG-II): from individual species to whole genera.</title>
        <authorList>
            <person name="Goeker M."/>
        </authorList>
    </citation>
    <scope>NUCLEOTIDE SEQUENCE [LARGE SCALE GENOMIC DNA]</scope>
    <source>
        <strain evidence="2 3">ATCC BAA-1854</strain>
    </source>
</reference>
<comment type="caution">
    <text evidence="2">The sequence shown here is derived from an EMBL/GenBank/DDBJ whole genome shotgun (WGS) entry which is preliminary data.</text>
</comment>
<protein>
    <submittedName>
        <fullName evidence="2">NAD(P)H-dependent FMN reductase</fullName>
    </submittedName>
</protein>
<name>A0A562UGY0_9SPHI</name>
<dbReference type="EMBL" id="VLLI01000001">
    <property type="protein sequence ID" value="TWJ04879.1"/>
    <property type="molecule type" value="Genomic_DNA"/>
</dbReference>
<dbReference type="GO" id="GO:0005829">
    <property type="term" value="C:cytosol"/>
    <property type="evidence" value="ECO:0007669"/>
    <property type="project" value="TreeGrafter"/>
</dbReference>
<dbReference type="InterPro" id="IPR050712">
    <property type="entry name" value="NAD(P)H-dep_reductase"/>
</dbReference>
<dbReference type="OrthoDB" id="9812295at2"/>
<sequence>MKRIFAISGSLRSGSSNHAILHFLGKMMPADTRYFIYENLARIPPFDPGNDHELPPDTVADLRSFIKGADGIIICTPEYAFGVPGQLKNALDWTVSSGSFSGKPTALITASTGGQNAHEALIKILGAIDANLIKDATLLIPYIRSKMESGEVKDPGTKESLLSLLDAFLTAIK</sequence>
<dbReference type="RefSeq" id="WP_144909455.1">
    <property type="nucleotide sequence ID" value="NZ_VLLI01000001.1"/>
</dbReference>
<dbReference type="GO" id="GO:0010181">
    <property type="term" value="F:FMN binding"/>
    <property type="evidence" value="ECO:0007669"/>
    <property type="project" value="TreeGrafter"/>
</dbReference>
<dbReference type="Pfam" id="PF03358">
    <property type="entry name" value="FMN_red"/>
    <property type="match status" value="1"/>
</dbReference>
<dbReference type="PANTHER" id="PTHR30543:SF21">
    <property type="entry name" value="NAD(P)H-DEPENDENT FMN REDUCTASE LOT6"/>
    <property type="match status" value="1"/>
</dbReference>
<dbReference type="Gene3D" id="3.40.50.360">
    <property type="match status" value="1"/>
</dbReference>
<dbReference type="Proteomes" id="UP000317010">
    <property type="component" value="Unassembled WGS sequence"/>
</dbReference>
<gene>
    <name evidence="2" type="ORF">JN11_00602</name>
</gene>
<evidence type="ECO:0000313" key="3">
    <source>
        <dbReference type="Proteomes" id="UP000317010"/>
    </source>
</evidence>
<keyword evidence="3" id="KW-1185">Reference proteome</keyword>
<feature type="domain" description="NADPH-dependent FMN reductase-like" evidence="1">
    <location>
        <begin position="3"/>
        <end position="141"/>
    </location>
</feature>
<proteinExistence type="predicted"/>